<dbReference type="PANTHER" id="PTHR47665">
    <property type="entry name" value="HISTONE DEACETYLASE-LIKE PROTEIN"/>
    <property type="match status" value="1"/>
</dbReference>
<dbReference type="Gene3D" id="3.30.40.10">
    <property type="entry name" value="Zinc/RING finger domain, C3HC4 (zinc finger)"/>
    <property type="match status" value="1"/>
</dbReference>
<dbReference type="InterPro" id="IPR013083">
    <property type="entry name" value="Znf_RING/FYVE/PHD"/>
</dbReference>
<keyword evidence="1" id="KW-0863">Zinc-finger</keyword>
<name>A0A7S2RKA6_9STRA</name>
<reference evidence="4" key="1">
    <citation type="submission" date="2021-01" db="EMBL/GenBank/DDBJ databases">
        <authorList>
            <person name="Corre E."/>
            <person name="Pelletier E."/>
            <person name="Niang G."/>
            <person name="Scheremetjew M."/>
            <person name="Finn R."/>
            <person name="Kale V."/>
            <person name="Holt S."/>
            <person name="Cochrane G."/>
            <person name="Meng A."/>
            <person name="Brown T."/>
            <person name="Cohen L."/>
        </authorList>
    </citation>
    <scope>NUCLEOTIDE SEQUENCE</scope>
    <source>
        <strain evidence="4">NY070348D</strain>
    </source>
</reference>
<evidence type="ECO:0000256" key="2">
    <source>
        <dbReference type="SAM" id="SignalP"/>
    </source>
</evidence>
<proteinExistence type="predicted"/>
<keyword evidence="1" id="KW-0479">Metal-binding</keyword>
<keyword evidence="1" id="KW-0862">Zinc</keyword>
<keyword evidence="2" id="KW-0732">Signal</keyword>
<dbReference type="InterPro" id="IPR001607">
    <property type="entry name" value="Znf_UBP"/>
</dbReference>
<feature type="chain" id="PRO_5031092340" description="UBP-type domain-containing protein" evidence="2">
    <location>
        <begin position="21"/>
        <end position="195"/>
    </location>
</feature>
<gene>
    <name evidence="4" type="ORF">QSP1433_LOCUS4351</name>
</gene>
<dbReference type="SUPFAM" id="SSF57850">
    <property type="entry name" value="RING/U-box"/>
    <property type="match status" value="1"/>
</dbReference>
<evidence type="ECO:0000313" key="4">
    <source>
        <dbReference type="EMBL" id="CAD9673549.1"/>
    </source>
</evidence>
<feature type="domain" description="UBP-type" evidence="3">
    <location>
        <begin position="48"/>
        <end position="173"/>
    </location>
</feature>
<dbReference type="PANTHER" id="PTHR47665:SF1">
    <property type="entry name" value="HISTONE DEACETYLASE-LIKE PROTEIN"/>
    <property type="match status" value="1"/>
</dbReference>
<accession>A0A7S2RKA6</accession>
<evidence type="ECO:0000259" key="3">
    <source>
        <dbReference type="PROSITE" id="PS50271"/>
    </source>
</evidence>
<evidence type="ECO:0000256" key="1">
    <source>
        <dbReference type="PROSITE-ProRule" id="PRU00502"/>
    </source>
</evidence>
<feature type="signal peptide" evidence="2">
    <location>
        <begin position="1"/>
        <end position="20"/>
    </location>
</feature>
<dbReference type="PROSITE" id="PS50271">
    <property type="entry name" value="ZF_UBP"/>
    <property type="match status" value="1"/>
</dbReference>
<dbReference type="Pfam" id="PF02148">
    <property type="entry name" value="zf-UBP"/>
    <property type="match status" value="1"/>
</dbReference>
<dbReference type="AlphaFoldDB" id="A0A7S2RKA6"/>
<protein>
    <recommendedName>
        <fullName evidence="3">UBP-type domain-containing protein</fullName>
    </recommendedName>
</protein>
<dbReference type="GO" id="GO:0008270">
    <property type="term" value="F:zinc ion binding"/>
    <property type="evidence" value="ECO:0007669"/>
    <property type="project" value="UniProtKB-KW"/>
</dbReference>
<organism evidence="4">
    <name type="scientific">Mucochytrium quahogii</name>
    <dbReference type="NCBI Taxonomy" id="96639"/>
    <lineage>
        <taxon>Eukaryota</taxon>
        <taxon>Sar</taxon>
        <taxon>Stramenopiles</taxon>
        <taxon>Bigyra</taxon>
        <taxon>Labyrinthulomycetes</taxon>
        <taxon>Thraustochytrida</taxon>
        <taxon>Thraustochytriidae</taxon>
        <taxon>Mucochytrium</taxon>
    </lineage>
</organism>
<sequence length="195" mass="20687">MTRSVPVLWISFLVKQPGSCCVNSCVANLQVGVVGMEGGESGYAPALHTCAHCAGAVTGVTQSFSDEVFQVGQAAAANGNAASGCLKELMCTGCNRELDEPWLCLHCHNFFGGRFACGCAARHAQDSSIEHCVSAGLSDLSFWCYECDSYLYHGTIPQLFGIYNSFHLSKFSSPNPMPFQNAEPGAVAAVSLETE</sequence>
<dbReference type="EMBL" id="HBHK01007116">
    <property type="protein sequence ID" value="CAD9673549.1"/>
    <property type="molecule type" value="Transcribed_RNA"/>
</dbReference>